<keyword evidence="5 6" id="KW-0472">Membrane</keyword>
<evidence type="ECO:0000256" key="2">
    <source>
        <dbReference type="ARBA" id="ARBA00009773"/>
    </source>
</evidence>
<evidence type="ECO:0000313" key="7">
    <source>
        <dbReference type="EMBL" id="MDY0747408.1"/>
    </source>
</evidence>
<feature type="transmembrane region" description="Helical" evidence="6">
    <location>
        <begin position="310"/>
        <end position="336"/>
    </location>
</feature>
<keyword evidence="4 6" id="KW-1133">Transmembrane helix</keyword>
<protein>
    <submittedName>
        <fullName evidence="7">AI-2E family transporter</fullName>
    </submittedName>
</protein>
<comment type="caution">
    <text evidence="7">The sequence shown here is derived from an EMBL/GenBank/DDBJ whole genome shotgun (WGS) entry which is preliminary data.</text>
</comment>
<evidence type="ECO:0000256" key="1">
    <source>
        <dbReference type="ARBA" id="ARBA00004141"/>
    </source>
</evidence>
<proteinExistence type="inferred from homology"/>
<feature type="transmembrane region" description="Helical" evidence="6">
    <location>
        <begin position="214"/>
        <end position="237"/>
    </location>
</feature>
<feature type="transmembrane region" description="Helical" evidence="6">
    <location>
        <begin position="72"/>
        <end position="90"/>
    </location>
</feature>
<gene>
    <name evidence="7" type="ORF">SNE35_23090</name>
</gene>
<comment type="subcellular location">
    <subcellularLocation>
        <location evidence="1">Membrane</location>
        <topology evidence="1">Multi-pass membrane protein</topology>
    </subcellularLocation>
</comment>
<evidence type="ECO:0000256" key="6">
    <source>
        <dbReference type="SAM" id="Phobius"/>
    </source>
</evidence>
<organism evidence="7 8">
    <name type="scientific">Roseateles agri</name>
    <dbReference type="NCBI Taxonomy" id="3098619"/>
    <lineage>
        <taxon>Bacteria</taxon>
        <taxon>Pseudomonadati</taxon>
        <taxon>Pseudomonadota</taxon>
        <taxon>Betaproteobacteria</taxon>
        <taxon>Burkholderiales</taxon>
        <taxon>Sphaerotilaceae</taxon>
        <taxon>Roseateles</taxon>
    </lineage>
</organism>
<accession>A0ABU5DNU6</accession>
<evidence type="ECO:0000256" key="5">
    <source>
        <dbReference type="ARBA" id="ARBA00023136"/>
    </source>
</evidence>
<dbReference type="Proteomes" id="UP001285263">
    <property type="component" value="Unassembled WGS sequence"/>
</dbReference>
<reference evidence="7 8" key="1">
    <citation type="submission" date="2023-11" db="EMBL/GenBank/DDBJ databases">
        <title>Paucibacter sp. nov., isolated from fresh soil in Korea.</title>
        <authorList>
            <person name="Le N.T.T."/>
        </authorList>
    </citation>
    <scope>NUCLEOTIDE SEQUENCE [LARGE SCALE GENOMIC DNA]</scope>
    <source>
        <strain evidence="7 8">R3-3</strain>
    </source>
</reference>
<comment type="similarity">
    <text evidence="2">Belongs to the autoinducer-2 exporter (AI-2E) (TC 2.A.86) family.</text>
</comment>
<dbReference type="PROSITE" id="PS51257">
    <property type="entry name" value="PROKAR_LIPOPROTEIN"/>
    <property type="match status" value="1"/>
</dbReference>
<feature type="transmembrane region" description="Helical" evidence="6">
    <location>
        <begin position="267"/>
        <end position="290"/>
    </location>
</feature>
<keyword evidence="3 6" id="KW-0812">Transmembrane</keyword>
<feature type="transmembrane region" description="Helical" evidence="6">
    <location>
        <begin position="157"/>
        <end position="176"/>
    </location>
</feature>
<dbReference type="InterPro" id="IPR002549">
    <property type="entry name" value="AI-2E-like"/>
</dbReference>
<feature type="transmembrane region" description="Helical" evidence="6">
    <location>
        <begin position="20"/>
        <end position="51"/>
    </location>
</feature>
<keyword evidence="8" id="KW-1185">Reference proteome</keyword>
<dbReference type="RefSeq" id="WP_320425378.1">
    <property type="nucleotide sequence ID" value="NZ_JAXCLA010000008.1"/>
</dbReference>
<dbReference type="EMBL" id="JAXCLA010000008">
    <property type="protein sequence ID" value="MDY0747408.1"/>
    <property type="molecule type" value="Genomic_DNA"/>
</dbReference>
<dbReference type="Pfam" id="PF01594">
    <property type="entry name" value="AI-2E_transport"/>
    <property type="match status" value="1"/>
</dbReference>
<feature type="transmembrane region" description="Helical" evidence="6">
    <location>
        <begin position="243"/>
        <end position="260"/>
    </location>
</feature>
<evidence type="ECO:0000256" key="4">
    <source>
        <dbReference type="ARBA" id="ARBA00022989"/>
    </source>
</evidence>
<evidence type="ECO:0000256" key="3">
    <source>
        <dbReference type="ARBA" id="ARBA00022692"/>
    </source>
</evidence>
<evidence type="ECO:0000313" key="8">
    <source>
        <dbReference type="Proteomes" id="UP001285263"/>
    </source>
</evidence>
<name>A0ABU5DNU6_9BURK</name>
<sequence>MDKDIFPSRIPLSPRAAEAGVALGFVLSLAVLACTRSLIALLAGLLAYSLTRFVLRGLRRVILRRRDEGHELLAGLVMALISLIVVGGVIEGARRAMGSESISGLMDSLDVALKQLRERLPAMLAEHLPDSVELLKATISGTMRTHAQVLAGAGTHALHLLLMTLIGWLIGVLAAMRSATTPPEGGAPLAACWFGLWRRLGNAFERVAAAQAKIAGVNAVLSAIFLLVVAPLAGWPIPYSKTLVLATFVCGLLPVIGNLVTNTMICLLALTVSPNAAIAALAFLVIVHKLEYLLNARIQGQQIGAQAWELLIVLFAFEALFGVTGMVLAPVLYAFFKGELRRVGWLD</sequence>